<evidence type="ECO:0000256" key="3">
    <source>
        <dbReference type="PROSITE-ProRule" id="PRU00221"/>
    </source>
</evidence>
<feature type="compositionally biased region" description="Basic and acidic residues" evidence="5">
    <location>
        <begin position="282"/>
        <end position="299"/>
    </location>
</feature>
<feature type="repeat" description="WD" evidence="3">
    <location>
        <begin position="374"/>
        <end position="415"/>
    </location>
</feature>
<feature type="repeat" description="WD" evidence="3">
    <location>
        <begin position="500"/>
        <end position="541"/>
    </location>
</feature>
<dbReference type="PRINTS" id="PR00320">
    <property type="entry name" value="GPROTEINBRPT"/>
</dbReference>
<dbReference type="OrthoDB" id="538223at2759"/>
<feature type="repeat" description="WD" evidence="3">
    <location>
        <begin position="552"/>
        <end position="583"/>
    </location>
</feature>
<dbReference type="InterPro" id="IPR001680">
    <property type="entry name" value="WD40_rpt"/>
</dbReference>
<dbReference type="SMART" id="SM00320">
    <property type="entry name" value="WD40"/>
    <property type="match status" value="7"/>
</dbReference>
<dbReference type="InterPro" id="IPR050995">
    <property type="entry name" value="WD-F-box_domain-protein"/>
</dbReference>
<keyword evidence="2" id="KW-0677">Repeat</keyword>
<feature type="repeat" description="WD" evidence="3">
    <location>
        <begin position="332"/>
        <end position="373"/>
    </location>
</feature>
<dbReference type="FunFam" id="2.130.10.10:FF:000787">
    <property type="entry name" value="sperm-associated antigen 16 protein"/>
    <property type="match status" value="1"/>
</dbReference>
<dbReference type="FunFam" id="2.130.10.10:FF:001413">
    <property type="entry name" value="sperm-associated antigen 16 protein"/>
    <property type="match status" value="1"/>
</dbReference>
<dbReference type="CDD" id="cd00200">
    <property type="entry name" value="WD40"/>
    <property type="match status" value="1"/>
</dbReference>
<dbReference type="InterPro" id="IPR020472">
    <property type="entry name" value="WD40_PAC1"/>
</dbReference>
<accession>A0A6P4YC36</accession>
<dbReference type="PROSITE" id="PS00678">
    <property type="entry name" value="WD_REPEATS_1"/>
    <property type="match status" value="2"/>
</dbReference>
<dbReference type="Pfam" id="PF00400">
    <property type="entry name" value="WD40"/>
    <property type="match status" value="7"/>
</dbReference>
<evidence type="ECO:0000256" key="5">
    <source>
        <dbReference type="SAM" id="MobiDB-lite"/>
    </source>
</evidence>
<feature type="compositionally biased region" description="Polar residues" evidence="5">
    <location>
        <begin position="309"/>
        <end position="320"/>
    </location>
</feature>
<dbReference type="InterPro" id="IPR015943">
    <property type="entry name" value="WD40/YVTN_repeat-like_dom_sf"/>
</dbReference>
<feature type="region of interest" description="Disordered" evidence="5">
    <location>
        <begin position="275"/>
        <end position="320"/>
    </location>
</feature>
<dbReference type="Proteomes" id="UP000515135">
    <property type="component" value="Unplaced"/>
</dbReference>
<dbReference type="PANTHER" id="PTHR14604:SF3">
    <property type="entry name" value="SPERM-ASSOCIATED ANTIGEN 16 PROTEIN"/>
    <property type="match status" value="1"/>
</dbReference>
<dbReference type="AlphaFoldDB" id="A0A6P4YC36"/>
<sequence>MADTEAPDDGAYYLDQVTITEDLDDDYRYEEVSVDEETIAEGDEDLDAAVRVIEEAAQDIKAALRREGAPGPTVIERPEVVDDFVRNYLLKMGMRKTLECFQTEWYELQQKGLLREEDIQPVPDVYSRNQQLDDHVKLLRKEVDKFKDAANKAKDMYVKLRKERDFHRMHHKRVVQEKNKLVTDIKRLKKHYASYEPTLRQLKHKYETAMKEKMLSKLERDRAVGQVSGLQATLKNIETGRGEPVFLQGVHSSRELAKAGIGPTQQSLRQARNIEGLPGYDPSKDPTRSEFKRHPKDTEFPMDNRVNPYLTSQKTPTGHLTRTGGFRLTNTLHAHQLAISNLALHPRKEILVTTSDDHNWKMWAIPNGDVIMTGEGHEDWVSSADFHPSGTKLATTAGDSTVKVWDFAKTECTVTFAEHTHAAWDCAWHWTGDFLASCSMDNTSKVWDLNSERCRYTLRGHADSVNSIVFLYYSNTLCTGSADKTISLWDARTGLCAQTFYGHMHSVNNVTFNLRGDTIASCDSYGVLKLWDVRAIATITSVDLGPHPTNRVAFDPSGQVLAVASNDGTVKMFEVASGQVSSLTGHEDAVQAVVFDRKGEYLVSGGSDGTVRIWS</sequence>
<dbReference type="InterPro" id="IPR036322">
    <property type="entry name" value="WD40_repeat_dom_sf"/>
</dbReference>
<evidence type="ECO:0000313" key="6">
    <source>
        <dbReference type="Proteomes" id="UP000515135"/>
    </source>
</evidence>
<feature type="repeat" description="WD" evidence="3">
    <location>
        <begin position="458"/>
        <end position="499"/>
    </location>
</feature>
<keyword evidence="6" id="KW-1185">Reference proteome</keyword>
<feature type="repeat" description="WD" evidence="3">
    <location>
        <begin position="583"/>
        <end position="615"/>
    </location>
</feature>
<proteinExistence type="predicted"/>
<keyword evidence="4" id="KW-0175">Coiled coil</keyword>
<dbReference type="Gene3D" id="2.130.10.10">
    <property type="entry name" value="YVTN repeat-like/Quinoprotein amine dehydrogenase"/>
    <property type="match status" value="2"/>
</dbReference>
<dbReference type="PROSITE" id="PS50294">
    <property type="entry name" value="WD_REPEATS_REGION"/>
    <property type="match status" value="6"/>
</dbReference>
<dbReference type="KEGG" id="bbel:109462336"/>
<dbReference type="GeneID" id="109462336"/>
<protein>
    <submittedName>
        <fullName evidence="7">Sperm-associated antigen 16 protein-like</fullName>
    </submittedName>
</protein>
<organism evidence="6 7">
    <name type="scientific">Branchiostoma belcheri</name>
    <name type="common">Amphioxus</name>
    <dbReference type="NCBI Taxonomy" id="7741"/>
    <lineage>
        <taxon>Eukaryota</taxon>
        <taxon>Metazoa</taxon>
        <taxon>Chordata</taxon>
        <taxon>Cephalochordata</taxon>
        <taxon>Leptocardii</taxon>
        <taxon>Amphioxiformes</taxon>
        <taxon>Branchiostomatidae</taxon>
        <taxon>Branchiostoma</taxon>
    </lineage>
</organism>
<dbReference type="RefSeq" id="XP_019614436.1">
    <property type="nucleotide sequence ID" value="XM_019758877.1"/>
</dbReference>
<evidence type="ECO:0000256" key="1">
    <source>
        <dbReference type="ARBA" id="ARBA00022574"/>
    </source>
</evidence>
<reference evidence="7" key="1">
    <citation type="submission" date="2025-08" db="UniProtKB">
        <authorList>
            <consortium name="RefSeq"/>
        </authorList>
    </citation>
    <scope>IDENTIFICATION</scope>
    <source>
        <tissue evidence="7">Gonad</tissue>
    </source>
</reference>
<feature type="repeat" description="WD" evidence="3">
    <location>
        <begin position="416"/>
        <end position="457"/>
    </location>
</feature>
<evidence type="ECO:0000256" key="2">
    <source>
        <dbReference type="ARBA" id="ARBA00022737"/>
    </source>
</evidence>
<feature type="coiled-coil region" evidence="4">
    <location>
        <begin position="129"/>
        <end position="163"/>
    </location>
</feature>
<keyword evidence="1 3" id="KW-0853">WD repeat</keyword>
<dbReference type="PROSITE" id="PS50082">
    <property type="entry name" value="WD_REPEATS_2"/>
    <property type="match status" value="7"/>
</dbReference>
<dbReference type="InterPro" id="IPR019775">
    <property type="entry name" value="WD40_repeat_CS"/>
</dbReference>
<evidence type="ECO:0000313" key="7">
    <source>
        <dbReference type="RefSeq" id="XP_019614436.1"/>
    </source>
</evidence>
<dbReference type="GO" id="GO:0035082">
    <property type="term" value="P:axoneme assembly"/>
    <property type="evidence" value="ECO:0007669"/>
    <property type="project" value="TreeGrafter"/>
</dbReference>
<gene>
    <name evidence="7" type="primary">LOC109462336</name>
</gene>
<dbReference type="GO" id="GO:1990716">
    <property type="term" value="C:axonemal central apparatus"/>
    <property type="evidence" value="ECO:0007669"/>
    <property type="project" value="TreeGrafter"/>
</dbReference>
<evidence type="ECO:0000256" key="4">
    <source>
        <dbReference type="SAM" id="Coils"/>
    </source>
</evidence>
<name>A0A6P4YC36_BRABE</name>
<dbReference type="PANTHER" id="PTHR14604">
    <property type="entry name" value="WD40 REPEAT PF20"/>
    <property type="match status" value="1"/>
</dbReference>
<dbReference type="SUPFAM" id="SSF50978">
    <property type="entry name" value="WD40 repeat-like"/>
    <property type="match status" value="1"/>
</dbReference>